<protein>
    <submittedName>
        <fullName evidence="2">Uncharacterized protein</fullName>
    </submittedName>
</protein>
<dbReference type="AlphaFoldDB" id="A0A9D3T7Z0"/>
<dbReference type="EMBL" id="JAFDVH010000009">
    <property type="protein sequence ID" value="KAG7470728.1"/>
    <property type="molecule type" value="Genomic_DNA"/>
</dbReference>
<organism evidence="2 3">
    <name type="scientific">Megalops atlanticus</name>
    <name type="common">Tarpon</name>
    <name type="synonym">Clupea gigantea</name>
    <dbReference type="NCBI Taxonomy" id="7932"/>
    <lineage>
        <taxon>Eukaryota</taxon>
        <taxon>Metazoa</taxon>
        <taxon>Chordata</taxon>
        <taxon>Craniata</taxon>
        <taxon>Vertebrata</taxon>
        <taxon>Euteleostomi</taxon>
        <taxon>Actinopterygii</taxon>
        <taxon>Neopterygii</taxon>
        <taxon>Teleostei</taxon>
        <taxon>Elopiformes</taxon>
        <taxon>Megalopidae</taxon>
        <taxon>Megalops</taxon>
    </lineage>
</organism>
<reference evidence="2" key="1">
    <citation type="submission" date="2021-01" db="EMBL/GenBank/DDBJ databases">
        <authorList>
            <person name="Zahm M."/>
            <person name="Roques C."/>
            <person name="Cabau C."/>
            <person name="Klopp C."/>
            <person name="Donnadieu C."/>
            <person name="Jouanno E."/>
            <person name="Lampietro C."/>
            <person name="Louis A."/>
            <person name="Herpin A."/>
            <person name="Echchiki A."/>
            <person name="Berthelot C."/>
            <person name="Parey E."/>
            <person name="Roest-Crollius H."/>
            <person name="Braasch I."/>
            <person name="Postlethwait J."/>
            <person name="Bobe J."/>
            <person name="Montfort J."/>
            <person name="Bouchez O."/>
            <person name="Begum T."/>
            <person name="Mejri S."/>
            <person name="Adams A."/>
            <person name="Chen W.-J."/>
            <person name="Guiguen Y."/>
        </authorList>
    </citation>
    <scope>NUCLEOTIDE SEQUENCE</scope>
    <source>
        <strain evidence="2">YG-15Mar2019-1</strain>
        <tissue evidence="2">Brain</tissue>
    </source>
</reference>
<sequence>MAEITTIYLFARLLVSSQFFFRLGGKKKGGWRRQIFDVTNGFSNTNTRFAVPDLSDAEAPFSKQKPDEKNANVGS</sequence>
<proteinExistence type="predicted"/>
<dbReference type="Proteomes" id="UP001046870">
    <property type="component" value="Chromosome 9"/>
</dbReference>
<name>A0A9D3T7Z0_MEGAT</name>
<keyword evidence="3" id="KW-1185">Reference proteome</keyword>
<feature type="compositionally biased region" description="Basic and acidic residues" evidence="1">
    <location>
        <begin position="64"/>
        <end position="75"/>
    </location>
</feature>
<feature type="region of interest" description="Disordered" evidence="1">
    <location>
        <begin position="56"/>
        <end position="75"/>
    </location>
</feature>
<evidence type="ECO:0000313" key="3">
    <source>
        <dbReference type="Proteomes" id="UP001046870"/>
    </source>
</evidence>
<accession>A0A9D3T7Z0</accession>
<evidence type="ECO:0000256" key="1">
    <source>
        <dbReference type="SAM" id="MobiDB-lite"/>
    </source>
</evidence>
<comment type="caution">
    <text evidence="2">The sequence shown here is derived from an EMBL/GenBank/DDBJ whole genome shotgun (WGS) entry which is preliminary data.</text>
</comment>
<evidence type="ECO:0000313" key="2">
    <source>
        <dbReference type="EMBL" id="KAG7470728.1"/>
    </source>
</evidence>
<gene>
    <name evidence="2" type="ORF">MATL_G00116940</name>
</gene>